<keyword evidence="2" id="KW-0193">Cuticle</keyword>
<comment type="subcellular location">
    <subcellularLocation>
        <location evidence="1">Cell membrane</location>
        <topology evidence="1">Single-pass type I membrane protein</topology>
    </subcellularLocation>
</comment>
<reference evidence="12" key="1">
    <citation type="submission" date="2020-09" db="EMBL/GenBank/DDBJ databases">
        <authorList>
            <person name="Kikuchi T."/>
        </authorList>
    </citation>
    <scope>NUCLEOTIDE SEQUENCE</scope>
    <source>
        <strain evidence="12">SH1</strain>
    </source>
</reference>
<keyword evidence="5 10" id="KW-0732">Signal</keyword>
<comment type="caution">
    <text evidence="12">The sequence shown here is derived from an EMBL/GenBank/DDBJ whole genome shotgun (WGS) entry which is preliminary data.</text>
</comment>
<sequence length="492" mass="55131">MDKPKLAILLALKILLCRAFNNLDNSVIGSPVVRCERDYVHFSVPTKKPFNGRVYVKGENQNPHCVKLYGAEGDYYSQQQQHGDERQQHGEDDQQYGDEKRRHGDDSRQHGEDRRDNGGDNRSSLRNDYSEKSGGLPELEESQWNHFLKGKPALDQPQRGALRGSSDCPLVCPPPVECSRKRRDVSYRAELDVELDTCNTIRERIVNPPGVHVSFVVVVSFHTSFVTKIDRAYRVQCAYEETDKTVTTKLDVSMPQTVELSNEMTTPRCEYVMKGRNGNTGNSVQVGDVLDHEWSCSSSSGAVSSEDMGKMFGMLVHDCYIEDGQGQKALVVDSHGCSVDNYILPTPRYDDSKLAAKVSAMVVKFPDKELMTIQCSISVCMKEFGMCDSLTPPKCGGELRNKTKRHIGLDEGWVLSSPQLTVLDPDNSIKSSEEFSSYLQTRETALPHTFDYNEFCLSIKGFGFLIASLTFIVTITLAILLSLVFMSSHSKY</sequence>
<dbReference type="OrthoDB" id="6139674at2759"/>
<organism evidence="12 13">
    <name type="scientific">Bursaphelenchus okinawaensis</name>
    <dbReference type="NCBI Taxonomy" id="465554"/>
    <lineage>
        <taxon>Eukaryota</taxon>
        <taxon>Metazoa</taxon>
        <taxon>Ecdysozoa</taxon>
        <taxon>Nematoda</taxon>
        <taxon>Chromadorea</taxon>
        <taxon>Rhabditida</taxon>
        <taxon>Tylenchina</taxon>
        <taxon>Tylenchomorpha</taxon>
        <taxon>Aphelenchoidea</taxon>
        <taxon>Aphelenchoididae</taxon>
        <taxon>Bursaphelenchus</taxon>
    </lineage>
</organism>
<proteinExistence type="predicted"/>
<dbReference type="EMBL" id="CAJFCW020000002">
    <property type="protein sequence ID" value="CAG9095001.1"/>
    <property type="molecule type" value="Genomic_DNA"/>
</dbReference>
<dbReference type="GO" id="GO:0042302">
    <property type="term" value="F:structural constituent of cuticle"/>
    <property type="evidence" value="ECO:0007669"/>
    <property type="project" value="UniProtKB-KW"/>
</dbReference>
<dbReference type="Proteomes" id="UP000783686">
    <property type="component" value="Unassembled WGS sequence"/>
</dbReference>
<dbReference type="InterPro" id="IPR057475">
    <property type="entry name" value="CUT_C"/>
</dbReference>
<evidence type="ECO:0000256" key="2">
    <source>
        <dbReference type="ARBA" id="ARBA00022460"/>
    </source>
</evidence>
<dbReference type="AlphaFoldDB" id="A0A811K7Q4"/>
<evidence type="ECO:0000259" key="11">
    <source>
        <dbReference type="PROSITE" id="PS51034"/>
    </source>
</evidence>
<dbReference type="SMART" id="SM00241">
    <property type="entry name" value="ZP"/>
    <property type="match status" value="1"/>
</dbReference>
<evidence type="ECO:0000256" key="3">
    <source>
        <dbReference type="ARBA" id="ARBA00022475"/>
    </source>
</evidence>
<gene>
    <name evidence="12" type="ORF">BOKJ2_LOCUS4017</name>
</gene>
<evidence type="ECO:0000313" key="13">
    <source>
        <dbReference type="Proteomes" id="UP000614601"/>
    </source>
</evidence>
<evidence type="ECO:0000256" key="4">
    <source>
        <dbReference type="ARBA" id="ARBA00022692"/>
    </source>
</evidence>
<evidence type="ECO:0000256" key="8">
    <source>
        <dbReference type="SAM" id="MobiDB-lite"/>
    </source>
</evidence>
<keyword evidence="3" id="KW-1003">Cell membrane</keyword>
<protein>
    <recommendedName>
        <fullName evidence="11">ZP domain-containing protein</fullName>
    </recommendedName>
</protein>
<dbReference type="Proteomes" id="UP000614601">
    <property type="component" value="Unassembled WGS sequence"/>
</dbReference>
<keyword evidence="7 9" id="KW-0472">Membrane</keyword>
<evidence type="ECO:0000256" key="1">
    <source>
        <dbReference type="ARBA" id="ARBA00004251"/>
    </source>
</evidence>
<dbReference type="PROSITE" id="PS51034">
    <property type="entry name" value="ZP_2"/>
    <property type="match status" value="1"/>
</dbReference>
<feature type="region of interest" description="Disordered" evidence="8">
    <location>
        <begin position="77"/>
        <end position="136"/>
    </location>
</feature>
<evidence type="ECO:0000256" key="6">
    <source>
        <dbReference type="ARBA" id="ARBA00022989"/>
    </source>
</evidence>
<keyword evidence="6 9" id="KW-1133">Transmembrane helix</keyword>
<evidence type="ECO:0000313" key="12">
    <source>
        <dbReference type="EMBL" id="CAD5212066.1"/>
    </source>
</evidence>
<evidence type="ECO:0000256" key="10">
    <source>
        <dbReference type="SAM" id="SignalP"/>
    </source>
</evidence>
<feature type="transmembrane region" description="Helical" evidence="9">
    <location>
        <begin position="462"/>
        <end position="486"/>
    </location>
</feature>
<dbReference type="GO" id="GO:0005886">
    <property type="term" value="C:plasma membrane"/>
    <property type="evidence" value="ECO:0007669"/>
    <property type="project" value="UniProtKB-SubCell"/>
</dbReference>
<feature type="compositionally biased region" description="Basic and acidic residues" evidence="8">
    <location>
        <begin position="82"/>
        <end position="131"/>
    </location>
</feature>
<evidence type="ECO:0000256" key="9">
    <source>
        <dbReference type="SAM" id="Phobius"/>
    </source>
</evidence>
<name>A0A811K7Q4_9BILA</name>
<dbReference type="InterPro" id="IPR001507">
    <property type="entry name" value="ZP_dom"/>
</dbReference>
<keyword evidence="13" id="KW-1185">Reference proteome</keyword>
<evidence type="ECO:0000256" key="7">
    <source>
        <dbReference type="ARBA" id="ARBA00023136"/>
    </source>
</evidence>
<feature type="chain" id="PRO_5035681524" description="ZP domain-containing protein" evidence="10">
    <location>
        <begin position="20"/>
        <end position="492"/>
    </location>
</feature>
<dbReference type="EMBL" id="CAJFDH010000002">
    <property type="protein sequence ID" value="CAD5212066.1"/>
    <property type="molecule type" value="Genomic_DNA"/>
</dbReference>
<dbReference type="InterPro" id="IPR051962">
    <property type="entry name" value="Cuticlin"/>
</dbReference>
<dbReference type="Pfam" id="PF25301">
    <property type="entry name" value="CUT_C"/>
    <property type="match status" value="1"/>
</dbReference>
<dbReference type="Pfam" id="PF25057">
    <property type="entry name" value="CUT_N"/>
    <property type="match status" value="2"/>
</dbReference>
<keyword evidence="4 9" id="KW-0812">Transmembrane</keyword>
<feature type="domain" description="ZP" evidence="11">
    <location>
        <begin position="141"/>
        <end position="394"/>
    </location>
</feature>
<feature type="signal peptide" evidence="10">
    <location>
        <begin position="1"/>
        <end position="19"/>
    </location>
</feature>
<accession>A0A811K7Q4</accession>
<dbReference type="InterPro" id="IPR056953">
    <property type="entry name" value="CUT_N"/>
</dbReference>
<dbReference type="PANTHER" id="PTHR22907">
    <property type="entry name" value="GH04558P"/>
    <property type="match status" value="1"/>
</dbReference>
<evidence type="ECO:0000256" key="5">
    <source>
        <dbReference type="ARBA" id="ARBA00022729"/>
    </source>
</evidence>
<dbReference type="PANTHER" id="PTHR22907:SF54">
    <property type="entry name" value="GH04558P"/>
    <property type="match status" value="1"/>
</dbReference>